<name>A0AAW2YLX8_9EUKA</name>
<protein>
    <submittedName>
        <fullName evidence="2">Uncharacterized protein</fullName>
    </submittedName>
</protein>
<keyword evidence="3" id="KW-1185">Reference proteome</keyword>
<feature type="compositionally biased region" description="Polar residues" evidence="1">
    <location>
        <begin position="98"/>
        <end position="109"/>
    </location>
</feature>
<feature type="compositionally biased region" description="Basic and acidic residues" evidence="1">
    <location>
        <begin position="83"/>
        <end position="97"/>
    </location>
</feature>
<gene>
    <name evidence="2" type="ORF">AKO1_014740</name>
</gene>
<feature type="compositionally biased region" description="Basic residues" evidence="1">
    <location>
        <begin position="40"/>
        <end position="53"/>
    </location>
</feature>
<feature type="compositionally biased region" description="Basic residues" evidence="1">
    <location>
        <begin position="7"/>
        <end position="21"/>
    </location>
</feature>
<evidence type="ECO:0000313" key="2">
    <source>
        <dbReference type="EMBL" id="KAL0478262.1"/>
    </source>
</evidence>
<accession>A0AAW2YLX8</accession>
<feature type="compositionally biased region" description="Acidic residues" evidence="1">
    <location>
        <begin position="118"/>
        <end position="139"/>
    </location>
</feature>
<evidence type="ECO:0000256" key="1">
    <source>
        <dbReference type="SAM" id="MobiDB-lite"/>
    </source>
</evidence>
<proteinExistence type="predicted"/>
<reference evidence="2 3" key="1">
    <citation type="submission" date="2024-03" db="EMBL/GenBank/DDBJ databases">
        <title>The Acrasis kona genome and developmental transcriptomes reveal deep origins of eukaryotic multicellular pathways.</title>
        <authorList>
            <person name="Sheikh S."/>
            <person name="Fu C.-J."/>
            <person name="Brown M.W."/>
            <person name="Baldauf S.L."/>
        </authorList>
    </citation>
    <scope>NUCLEOTIDE SEQUENCE [LARGE SCALE GENOMIC DNA]</scope>
    <source>
        <strain evidence="2 3">ATCC MYA-3509</strain>
    </source>
</reference>
<evidence type="ECO:0000313" key="3">
    <source>
        <dbReference type="Proteomes" id="UP001431209"/>
    </source>
</evidence>
<dbReference type="AlphaFoldDB" id="A0AAW2YLX8"/>
<organism evidence="2 3">
    <name type="scientific">Acrasis kona</name>
    <dbReference type="NCBI Taxonomy" id="1008807"/>
    <lineage>
        <taxon>Eukaryota</taxon>
        <taxon>Discoba</taxon>
        <taxon>Heterolobosea</taxon>
        <taxon>Tetramitia</taxon>
        <taxon>Eutetramitia</taxon>
        <taxon>Acrasidae</taxon>
        <taxon>Acrasis</taxon>
    </lineage>
</organism>
<comment type="caution">
    <text evidence="2">The sequence shown here is derived from an EMBL/GenBank/DDBJ whole genome shotgun (WGS) entry which is preliminary data.</text>
</comment>
<dbReference type="Proteomes" id="UP001431209">
    <property type="component" value="Unassembled WGS sequence"/>
</dbReference>
<feature type="region of interest" description="Disordered" evidence="1">
    <location>
        <begin position="1"/>
        <end position="139"/>
    </location>
</feature>
<dbReference type="EMBL" id="JAOPGA020000354">
    <property type="protein sequence ID" value="KAL0478262.1"/>
    <property type="molecule type" value="Genomic_DNA"/>
</dbReference>
<sequence length="139" mass="15805">MTISKAQKTKKKKKQEKKKAPKNYQELYEMFIRNDTRVHQNTRKRLQPRKKAKTSSNQSLIQDPTHVEGAQVIPSRTRNVPGRFKEGVVLESTEREGQNNGVDSESSSDFGAESDKVDGDEDNSNDEDESEESMSESDN</sequence>